<name>A0A3M7PIZ9_BRAPC</name>
<comment type="caution">
    <text evidence="1">The sequence shown here is derived from an EMBL/GenBank/DDBJ whole genome shotgun (WGS) entry which is preliminary data.</text>
</comment>
<keyword evidence="2" id="KW-1185">Reference proteome</keyword>
<proteinExistence type="predicted"/>
<organism evidence="1 2">
    <name type="scientific">Brachionus plicatilis</name>
    <name type="common">Marine rotifer</name>
    <name type="synonym">Brachionus muelleri</name>
    <dbReference type="NCBI Taxonomy" id="10195"/>
    <lineage>
        <taxon>Eukaryota</taxon>
        <taxon>Metazoa</taxon>
        <taxon>Spiralia</taxon>
        <taxon>Gnathifera</taxon>
        <taxon>Rotifera</taxon>
        <taxon>Eurotatoria</taxon>
        <taxon>Monogononta</taxon>
        <taxon>Pseudotrocha</taxon>
        <taxon>Ploima</taxon>
        <taxon>Brachionidae</taxon>
        <taxon>Brachionus</taxon>
    </lineage>
</organism>
<dbReference type="Proteomes" id="UP000276133">
    <property type="component" value="Unassembled WGS sequence"/>
</dbReference>
<gene>
    <name evidence="1" type="ORF">BpHYR1_012555</name>
</gene>
<evidence type="ECO:0000313" key="1">
    <source>
        <dbReference type="EMBL" id="RMZ99039.1"/>
    </source>
</evidence>
<protein>
    <submittedName>
        <fullName evidence="1">Uncharacterized protein</fullName>
    </submittedName>
</protein>
<accession>A0A3M7PIZ9</accession>
<evidence type="ECO:0000313" key="2">
    <source>
        <dbReference type="Proteomes" id="UP000276133"/>
    </source>
</evidence>
<reference evidence="1 2" key="1">
    <citation type="journal article" date="2018" name="Sci. Rep.">
        <title>Genomic signatures of local adaptation to the degree of environmental predictability in rotifers.</title>
        <authorList>
            <person name="Franch-Gras L."/>
            <person name="Hahn C."/>
            <person name="Garcia-Roger E.M."/>
            <person name="Carmona M.J."/>
            <person name="Serra M."/>
            <person name="Gomez A."/>
        </authorList>
    </citation>
    <scope>NUCLEOTIDE SEQUENCE [LARGE SCALE GENOMIC DNA]</scope>
    <source>
        <strain evidence="1">HYR1</strain>
    </source>
</reference>
<dbReference type="EMBL" id="REGN01010439">
    <property type="protein sequence ID" value="RMZ99039.1"/>
    <property type="molecule type" value="Genomic_DNA"/>
</dbReference>
<sequence>MLVYLDKSITSEKSCFLTKFEVTLSDISASHLVSSILKAIVLPQNFEFPQTNRFFNAIKKFSGCQRGQRFG</sequence>
<dbReference type="AlphaFoldDB" id="A0A3M7PIZ9"/>